<proteinExistence type="predicted"/>
<organism evidence="1 2">
    <name type="scientific">Metabacillus malikii</name>
    <dbReference type="NCBI Taxonomy" id="1504265"/>
    <lineage>
        <taxon>Bacteria</taxon>
        <taxon>Bacillati</taxon>
        <taxon>Bacillota</taxon>
        <taxon>Bacilli</taxon>
        <taxon>Bacillales</taxon>
        <taxon>Bacillaceae</taxon>
        <taxon>Metabacillus</taxon>
    </lineage>
</organism>
<gene>
    <name evidence="1" type="ORF">J2S19_004189</name>
</gene>
<reference evidence="1 2" key="1">
    <citation type="submission" date="2023-07" db="EMBL/GenBank/DDBJ databases">
        <title>Genomic Encyclopedia of Type Strains, Phase IV (KMG-IV): sequencing the most valuable type-strain genomes for metagenomic binning, comparative biology and taxonomic classification.</title>
        <authorList>
            <person name="Goeker M."/>
        </authorList>
    </citation>
    <scope>NUCLEOTIDE SEQUENCE [LARGE SCALE GENOMIC DNA]</scope>
    <source>
        <strain evidence="1 2">DSM 29005</strain>
    </source>
</reference>
<evidence type="ECO:0000313" key="1">
    <source>
        <dbReference type="EMBL" id="MDQ0232867.1"/>
    </source>
</evidence>
<keyword evidence="2" id="KW-1185">Reference proteome</keyword>
<comment type="caution">
    <text evidence="1">The sequence shown here is derived from an EMBL/GenBank/DDBJ whole genome shotgun (WGS) entry which is preliminary data.</text>
</comment>
<name>A0ABT9ZM42_9BACI</name>
<evidence type="ECO:0000313" key="2">
    <source>
        <dbReference type="Proteomes" id="UP001234495"/>
    </source>
</evidence>
<dbReference type="Proteomes" id="UP001234495">
    <property type="component" value="Unassembled WGS sequence"/>
</dbReference>
<dbReference type="EMBL" id="JAUSUD010000026">
    <property type="protein sequence ID" value="MDQ0232867.1"/>
    <property type="molecule type" value="Genomic_DNA"/>
</dbReference>
<sequence>MDGRIEYCPYCNVSLQCEPLPKELRNIMVMLLTAQEKFAISSLEEDRVTKWECPDCHKQWDRIK</sequence>
<accession>A0ABT9ZM42</accession>
<protein>
    <submittedName>
        <fullName evidence="1">Uncharacterized protein</fullName>
    </submittedName>
</protein>